<dbReference type="InterPro" id="IPR016161">
    <property type="entry name" value="Ald_DH/histidinol_DH"/>
</dbReference>
<gene>
    <name evidence="6" type="ORF">D6C13_23555</name>
</gene>
<dbReference type="AlphaFoldDB" id="A0A419N2L0"/>
<reference evidence="6 7" key="1">
    <citation type="submission" date="2018-09" db="EMBL/GenBank/DDBJ databases">
        <authorList>
            <person name="Le Fleche-Mateos A."/>
        </authorList>
    </citation>
    <scope>NUCLEOTIDE SEQUENCE [LARGE SCALE GENOMIC DNA]</scope>
    <source>
        <strain evidence="6 7">DSM 27399</strain>
    </source>
</reference>
<evidence type="ECO:0000256" key="1">
    <source>
        <dbReference type="ARBA" id="ARBA00009986"/>
    </source>
</evidence>
<dbReference type="EMBL" id="RAHH01000043">
    <property type="protein sequence ID" value="RJT34208.1"/>
    <property type="molecule type" value="Genomic_DNA"/>
</dbReference>
<evidence type="ECO:0000313" key="6">
    <source>
        <dbReference type="EMBL" id="RJT34208.1"/>
    </source>
</evidence>
<accession>A0A419N2L0</accession>
<sequence length="490" mass="52258">MEHYLNYIADHWCDASRRLTIYNPGSAEPYATIALADKQDADHAMSAARACVRSGALSDVRPAQRARWLLEAAREIREVAEHGAQVCSQENGKRLQDAHDEFMEAARYFEYYAGMADKLEGASIPLGQDYLDFTQHIPYGVSVQIVPWNFPVSICARSLAPALAAGNAVVIKSPELSPLAVTLLTGAIIRAGFPEGAIQLLCGEGSEVGSHLVQHPEVDQIVFTGSVATGQSILRNAATRATPTVMELGGKSAAIVLADAGLTTLLPSVRNGIFFNAGQVCSALSRLLIHQSRYEEVKAAVVSLAASLLVGTANDAIAELTPLISREQQLRVLAFIEQAKAEGAKVLTGGYAPDRAGYFVAPTVIEATPQMRIAQEEVFGPVLVIMPFRSPQQAIEIANGTVFGLVAGVFGNNLDETLNVARQLRGGQVFVNEWFAGGIETPFGGVGLSGFGREKGQEAIYGYVHTRNIAIRLRSASVSGAPACCQHSGN</sequence>
<dbReference type="Gene3D" id="3.40.309.10">
    <property type="entry name" value="Aldehyde Dehydrogenase, Chain A, domain 2"/>
    <property type="match status" value="1"/>
</dbReference>
<dbReference type="PROSITE" id="PS00070">
    <property type="entry name" value="ALDEHYDE_DEHYDR_CYS"/>
    <property type="match status" value="1"/>
</dbReference>
<dbReference type="PANTHER" id="PTHR11699">
    <property type="entry name" value="ALDEHYDE DEHYDROGENASE-RELATED"/>
    <property type="match status" value="1"/>
</dbReference>
<dbReference type="Pfam" id="PF00171">
    <property type="entry name" value="Aldedh"/>
    <property type="match status" value="1"/>
</dbReference>
<dbReference type="GO" id="GO:0016620">
    <property type="term" value="F:oxidoreductase activity, acting on the aldehyde or oxo group of donors, NAD or NADP as acceptor"/>
    <property type="evidence" value="ECO:0007669"/>
    <property type="project" value="InterPro"/>
</dbReference>
<proteinExistence type="inferred from homology"/>
<keyword evidence="7" id="KW-1185">Reference proteome</keyword>
<feature type="domain" description="Aldehyde dehydrogenase" evidence="5">
    <location>
        <begin position="14"/>
        <end position="468"/>
    </location>
</feature>
<evidence type="ECO:0000313" key="7">
    <source>
        <dbReference type="Proteomes" id="UP000284908"/>
    </source>
</evidence>
<feature type="active site" evidence="3">
    <location>
        <position position="247"/>
    </location>
</feature>
<dbReference type="InterPro" id="IPR015590">
    <property type="entry name" value="Aldehyde_DH_dom"/>
</dbReference>
<evidence type="ECO:0000256" key="3">
    <source>
        <dbReference type="PROSITE-ProRule" id="PRU10007"/>
    </source>
</evidence>
<keyword evidence="2 4" id="KW-0560">Oxidoreductase</keyword>
<comment type="caution">
    <text evidence="6">The sequence shown here is derived from an EMBL/GenBank/DDBJ whole genome shotgun (WGS) entry which is preliminary data.</text>
</comment>
<dbReference type="InterPro" id="IPR016162">
    <property type="entry name" value="Ald_DH_N"/>
</dbReference>
<dbReference type="RefSeq" id="WP_120135094.1">
    <property type="nucleotide sequence ID" value="NZ_RAHH01000043.1"/>
</dbReference>
<dbReference type="InterPro" id="IPR029510">
    <property type="entry name" value="Ald_DH_CS_GLU"/>
</dbReference>
<dbReference type="InterPro" id="IPR016163">
    <property type="entry name" value="Ald_DH_C"/>
</dbReference>
<dbReference type="SUPFAM" id="SSF53720">
    <property type="entry name" value="ALDH-like"/>
    <property type="match status" value="1"/>
</dbReference>
<organism evidence="6 7">
    <name type="scientific">Rahnella woolbedingensis</name>
    <dbReference type="NCBI Taxonomy" id="1510574"/>
    <lineage>
        <taxon>Bacteria</taxon>
        <taxon>Pseudomonadati</taxon>
        <taxon>Pseudomonadota</taxon>
        <taxon>Gammaproteobacteria</taxon>
        <taxon>Enterobacterales</taxon>
        <taxon>Yersiniaceae</taxon>
        <taxon>Rahnella</taxon>
    </lineage>
</organism>
<dbReference type="InterPro" id="IPR016160">
    <property type="entry name" value="Ald_DH_CS_CYS"/>
</dbReference>
<dbReference type="FunFam" id="3.40.605.10:FF:000007">
    <property type="entry name" value="NAD/NADP-dependent betaine aldehyde dehydrogenase"/>
    <property type="match status" value="1"/>
</dbReference>
<evidence type="ECO:0000256" key="2">
    <source>
        <dbReference type="ARBA" id="ARBA00023002"/>
    </source>
</evidence>
<dbReference type="OrthoDB" id="9812625at2"/>
<evidence type="ECO:0000256" key="4">
    <source>
        <dbReference type="RuleBase" id="RU003345"/>
    </source>
</evidence>
<protein>
    <submittedName>
        <fullName evidence="6">Aldehyde dehydrogenase family protein</fullName>
    </submittedName>
</protein>
<evidence type="ECO:0000259" key="5">
    <source>
        <dbReference type="Pfam" id="PF00171"/>
    </source>
</evidence>
<name>A0A419N2L0_9GAMM</name>
<dbReference type="Gene3D" id="3.40.605.10">
    <property type="entry name" value="Aldehyde Dehydrogenase, Chain A, domain 1"/>
    <property type="match status" value="1"/>
</dbReference>
<dbReference type="PROSITE" id="PS00687">
    <property type="entry name" value="ALDEHYDE_DEHYDR_GLU"/>
    <property type="match status" value="1"/>
</dbReference>
<dbReference type="Proteomes" id="UP000284908">
    <property type="component" value="Unassembled WGS sequence"/>
</dbReference>
<comment type="similarity">
    <text evidence="1 4">Belongs to the aldehyde dehydrogenase family.</text>
</comment>